<dbReference type="InterPro" id="IPR021109">
    <property type="entry name" value="Peptidase_aspartic_dom_sf"/>
</dbReference>
<dbReference type="Proteomes" id="UP000017559">
    <property type="component" value="Unassembled WGS sequence"/>
</dbReference>
<dbReference type="AlphaFoldDB" id="V2WKS0"/>
<keyword evidence="1" id="KW-0378">Hydrolase</keyword>
<dbReference type="HOGENOM" id="CLU_000384_42_7_1"/>
<dbReference type="GO" id="GO:0006508">
    <property type="term" value="P:proteolysis"/>
    <property type="evidence" value="ECO:0007669"/>
    <property type="project" value="UniProtKB-KW"/>
</dbReference>
<dbReference type="Gene3D" id="2.40.70.10">
    <property type="entry name" value="Acid Proteases"/>
    <property type="match status" value="1"/>
</dbReference>
<dbReference type="KEGG" id="mrr:Moror_15767"/>
<reference evidence="1 2" key="1">
    <citation type="journal article" date="2014" name="BMC Genomics">
        <title>Genome and secretome analysis of the hemibiotrophic fungal pathogen, Moniliophthora roreri, which causes frosty pod rot disease of cacao: mechanisms of the biotrophic and necrotrophic phases.</title>
        <authorList>
            <person name="Meinhardt L.W."/>
            <person name="Costa G.G.L."/>
            <person name="Thomazella D.P.T."/>
            <person name="Teixeira P.J.P.L."/>
            <person name="Carazzolle M.F."/>
            <person name="Schuster S.C."/>
            <person name="Carlson J.E."/>
            <person name="Guiltinan M.J."/>
            <person name="Mieczkowski P."/>
            <person name="Farmer A."/>
            <person name="Ramaraj T."/>
            <person name="Crozier J."/>
            <person name="Davis R.E."/>
            <person name="Shao J."/>
            <person name="Melnick R.L."/>
            <person name="Pereira G.A.G."/>
            <person name="Bailey B.A."/>
        </authorList>
    </citation>
    <scope>NUCLEOTIDE SEQUENCE [LARGE SCALE GENOMIC DNA]</scope>
    <source>
        <strain evidence="1 2">MCA 2997</strain>
    </source>
</reference>
<evidence type="ECO:0000313" key="2">
    <source>
        <dbReference type="Proteomes" id="UP000017559"/>
    </source>
</evidence>
<evidence type="ECO:0000313" key="1">
    <source>
        <dbReference type="EMBL" id="ESK80805.1"/>
    </source>
</evidence>
<protein>
    <submittedName>
        <fullName evidence="1">Protease</fullName>
    </submittedName>
</protein>
<keyword evidence="2" id="KW-1185">Reference proteome</keyword>
<dbReference type="GO" id="GO:0008233">
    <property type="term" value="F:peptidase activity"/>
    <property type="evidence" value="ECO:0007669"/>
    <property type="project" value="UniProtKB-KW"/>
</dbReference>
<gene>
    <name evidence="1" type="ORF">Moror_15767</name>
</gene>
<keyword evidence="1" id="KW-0645">Protease</keyword>
<sequence>MVELKFKIADKEFRENFMISGIGDEDMILGLPRLRYHNPRIDWETGEITFLPGQKLQIRKFMGVLDNTPKEVLIGAKIMASQELAYQQQKVKRKIDDLIPSYLQGY</sequence>
<accession>V2WKS0</accession>
<comment type="caution">
    <text evidence="1">The sequence shown here is derived from an EMBL/GenBank/DDBJ whole genome shotgun (WGS) entry which is preliminary data.</text>
</comment>
<dbReference type="OrthoDB" id="3262920at2759"/>
<proteinExistence type="predicted"/>
<dbReference type="EMBL" id="AWSO01002973">
    <property type="protein sequence ID" value="ESK80805.1"/>
    <property type="molecule type" value="Genomic_DNA"/>
</dbReference>
<name>V2WKS0_MONRO</name>
<organism evidence="1 2">
    <name type="scientific">Moniliophthora roreri (strain MCA 2997)</name>
    <name type="common">Cocoa frosty pod rot fungus</name>
    <name type="synonym">Crinipellis roreri</name>
    <dbReference type="NCBI Taxonomy" id="1381753"/>
    <lineage>
        <taxon>Eukaryota</taxon>
        <taxon>Fungi</taxon>
        <taxon>Dikarya</taxon>
        <taxon>Basidiomycota</taxon>
        <taxon>Agaricomycotina</taxon>
        <taxon>Agaricomycetes</taxon>
        <taxon>Agaricomycetidae</taxon>
        <taxon>Agaricales</taxon>
        <taxon>Marasmiineae</taxon>
        <taxon>Marasmiaceae</taxon>
        <taxon>Moniliophthora</taxon>
    </lineage>
</organism>